<feature type="compositionally biased region" description="Polar residues" evidence="1">
    <location>
        <begin position="527"/>
        <end position="538"/>
    </location>
</feature>
<dbReference type="GO" id="GO:0071281">
    <property type="term" value="P:cellular response to iron ion"/>
    <property type="evidence" value="ECO:0007669"/>
    <property type="project" value="TreeGrafter"/>
</dbReference>
<keyword evidence="2" id="KW-0812">Transmembrane</keyword>
<sequence length="608" mass="63228">MRRKLIVALLVVVGLAAVAGTAVAQDSDACDFPYETPNGEVIQEEPDTVAPGIASVSQTFWEMGINDNDAKEIVGLTTNSFYLEDTDGYDSLGNTLSGGYEEKVIDKNPDIVVNALFEPTGLENSLDDAGIDYVFLPQAGGFDDIKRNVRTVGRSIGECEAAEEVVNGMENTVSRVENAVQGRDKPVVMYGTPTDDPGQFDNFVPGNGTFKHGIITTAGGDNVYDRIGVDGGGASGSLEVRISGEQAVLALNEDPDWIVITEGASVPRNDLYNSTTAVQEDQILRVNTNYISQDAPRVTVPLERMARAFHPQAFEASGGGGGGGGGYIEEPEDEASEEVFTASVDSVEGTSRATFGNGYVEAVELGAEVEGDVTVETVDVGDGPGTPLRRFSVTVPEAARNEPGTVRVTVDGGTLNETGVSEDALLVVKTGGVPPLPLNTTVLDTDDGVTVVADTPGFSEFAVVASSAPVARAEATVEEDTVVLSASDSTDEYSEVVGYSWEVNGETHEGETVEVDGGNEATLTVTNDAGLTDSTTVSIPDVEDNGTETEGERTSGTVEDGDENGGANDGTDGGNTTDADDGADGEGMPGFTAVAVFTALAVAVLVRR</sequence>
<name>A0A9Q4GH00_9EURY</name>
<feature type="domain" description="Fe/B12 periplasmic-binding" evidence="3">
    <location>
        <begin position="48"/>
        <end position="313"/>
    </location>
</feature>
<proteinExistence type="predicted"/>
<accession>A0A9Q4GH00</accession>
<dbReference type="RefSeq" id="WP_266087406.1">
    <property type="nucleotide sequence ID" value="NZ_RKLV01000007.1"/>
</dbReference>
<dbReference type="Proteomes" id="UP001149411">
    <property type="component" value="Unassembled WGS sequence"/>
</dbReference>
<feature type="transmembrane region" description="Helical" evidence="2">
    <location>
        <begin position="587"/>
        <end position="606"/>
    </location>
</feature>
<dbReference type="SUPFAM" id="SSF53807">
    <property type="entry name" value="Helical backbone' metal receptor"/>
    <property type="match status" value="1"/>
</dbReference>
<feature type="compositionally biased region" description="Gly residues" evidence="1">
    <location>
        <begin position="317"/>
        <end position="327"/>
    </location>
</feature>
<dbReference type="PROSITE" id="PS50983">
    <property type="entry name" value="FE_B12_PBP"/>
    <property type="match status" value="1"/>
</dbReference>
<keyword evidence="2" id="KW-0472">Membrane</keyword>
<dbReference type="PANTHER" id="PTHR30535">
    <property type="entry name" value="VITAMIN B12-BINDING PROTEIN"/>
    <property type="match status" value="1"/>
</dbReference>
<dbReference type="InterPro" id="IPR013783">
    <property type="entry name" value="Ig-like_fold"/>
</dbReference>
<reference evidence="4" key="1">
    <citation type="submission" date="2022-09" db="EMBL/GenBank/DDBJ databases">
        <title>Haloadaptaus new haloarchaeum isolated from saline soil.</title>
        <authorList>
            <person name="Duran-Viseras A."/>
            <person name="Sanchez-Porro C."/>
            <person name="Ventosa A."/>
        </authorList>
    </citation>
    <scope>NUCLEOTIDE SEQUENCE</scope>
    <source>
        <strain evidence="4">F3-133</strain>
    </source>
</reference>
<comment type="caution">
    <text evidence="4">The sequence shown here is derived from an EMBL/GenBank/DDBJ whole genome shotgun (WGS) entry which is preliminary data.</text>
</comment>
<dbReference type="InterPro" id="IPR050902">
    <property type="entry name" value="ABC_Transporter_SBP"/>
</dbReference>
<evidence type="ECO:0000256" key="2">
    <source>
        <dbReference type="SAM" id="Phobius"/>
    </source>
</evidence>
<keyword evidence="2" id="KW-1133">Transmembrane helix</keyword>
<gene>
    <name evidence="4" type="ORF">EGH25_07920</name>
</gene>
<feature type="region of interest" description="Disordered" evidence="1">
    <location>
        <begin position="313"/>
        <end position="335"/>
    </location>
</feature>
<organism evidence="4 5">
    <name type="scientific">Halorutilus salinus</name>
    <dbReference type="NCBI Taxonomy" id="2487751"/>
    <lineage>
        <taxon>Archaea</taxon>
        <taxon>Methanobacteriati</taxon>
        <taxon>Methanobacteriota</taxon>
        <taxon>Stenosarchaea group</taxon>
        <taxon>Halobacteria</taxon>
        <taxon>Halorutilales</taxon>
        <taxon>Halorutilaceae</taxon>
        <taxon>Halorutilus</taxon>
    </lineage>
</organism>
<evidence type="ECO:0000313" key="5">
    <source>
        <dbReference type="Proteomes" id="UP001149411"/>
    </source>
</evidence>
<dbReference type="EMBL" id="RKLV01000007">
    <property type="protein sequence ID" value="MCX2819277.1"/>
    <property type="molecule type" value="Genomic_DNA"/>
</dbReference>
<feature type="region of interest" description="Disordered" evidence="1">
    <location>
        <begin position="527"/>
        <end position="586"/>
    </location>
</feature>
<dbReference type="InterPro" id="IPR002491">
    <property type="entry name" value="ABC_transptr_periplasmic_BD"/>
</dbReference>
<protein>
    <submittedName>
        <fullName evidence="4">ABC transporter substrate-binding protein</fullName>
    </submittedName>
</protein>
<dbReference type="Gene3D" id="2.60.40.10">
    <property type="entry name" value="Immunoglobulins"/>
    <property type="match status" value="1"/>
</dbReference>
<keyword evidence="5" id="KW-1185">Reference proteome</keyword>
<dbReference type="Gene3D" id="3.40.50.1980">
    <property type="entry name" value="Nitrogenase molybdenum iron protein domain"/>
    <property type="match status" value="2"/>
</dbReference>
<evidence type="ECO:0000313" key="4">
    <source>
        <dbReference type="EMBL" id="MCX2819277.1"/>
    </source>
</evidence>
<evidence type="ECO:0000259" key="3">
    <source>
        <dbReference type="PROSITE" id="PS50983"/>
    </source>
</evidence>
<dbReference type="AlphaFoldDB" id="A0A9Q4GH00"/>
<evidence type="ECO:0000256" key="1">
    <source>
        <dbReference type="SAM" id="MobiDB-lite"/>
    </source>
</evidence>
<dbReference type="Pfam" id="PF01497">
    <property type="entry name" value="Peripla_BP_2"/>
    <property type="match status" value="1"/>
</dbReference>
<dbReference type="PANTHER" id="PTHR30535:SF34">
    <property type="entry name" value="MOLYBDATE-BINDING PROTEIN MOLA"/>
    <property type="match status" value="1"/>
</dbReference>